<accession>A0A7S1LNJ5</accession>
<organism evidence="3">
    <name type="scientific">Neobodo designis</name>
    <name type="common">Flagellated protozoan</name>
    <name type="synonym">Bodo designis</name>
    <dbReference type="NCBI Taxonomy" id="312471"/>
    <lineage>
        <taxon>Eukaryota</taxon>
        <taxon>Discoba</taxon>
        <taxon>Euglenozoa</taxon>
        <taxon>Kinetoplastea</taxon>
        <taxon>Metakinetoplastina</taxon>
        <taxon>Neobodonida</taxon>
        <taxon>Neobodo</taxon>
    </lineage>
</organism>
<sequence length="163" mass="17396">MPLLRTLQRAIVCVAIAVLGAAAQGADSSFFWQMLCENGGCNEGCTQTSLPTHRCLQMQGDASGIAYCDYARNELVINQYIFSPNCTGGYETVRSTLMQCYPSDSGNYVEYMCPPPSKSHHRDDAKAGEEGLGGGAGQVQLAGAADVVRNMVLAGRKRVAPKP</sequence>
<evidence type="ECO:0000313" key="3">
    <source>
        <dbReference type="EMBL" id="CAD9109080.1"/>
    </source>
</evidence>
<dbReference type="EMBL" id="HBGF01017090">
    <property type="protein sequence ID" value="CAD9109080.1"/>
    <property type="molecule type" value="Transcribed_RNA"/>
</dbReference>
<protein>
    <recommendedName>
        <fullName evidence="2">DUF3586 domain-containing protein</fullName>
    </recommendedName>
</protein>
<gene>
    <name evidence="3" type="ORF">NDES1114_LOCUS11239</name>
</gene>
<evidence type="ECO:0000259" key="2">
    <source>
        <dbReference type="Pfam" id="PF12131"/>
    </source>
</evidence>
<name>A0A7S1LNJ5_NEODS</name>
<proteinExistence type="predicted"/>
<dbReference type="GO" id="GO:0004197">
    <property type="term" value="F:cysteine-type endopeptidase activity"/>
    <property type="evidence" value="ECO:0007669"/>
    <property type="project" value="InterPro"/>
</dbReference>
<keyword evidence="1" id="KW-0732">Signal</keyword>
<dbReference type="InterPro" id="IPR021981">
    <property type="entry name" value="DUF3586"/>
</dbReference>
<reference evidence="3" key="1">
    <citation type="submission" date="2021-01" db="EMBL/GenBank/DDBJ databases">
        <authorList>
            <person name="Corre E."/>
            <person name="Pelletier E."/>
            <person name="Niang G."/>
            <person name="Scheremetjew M."/>
            <person name="Finn R."/>
            <person name="Kale V."/>
            <person name="Holt S."/>
            <person name="Cochrane G."/>
            <person name="Meng A."/>
            <person name="Brown T."/>
            <person name="Cohen L."/>
        </authorList>
    </citation>
    <scope>NUCLEOTIDE SEQUENCE</scope>
    <source>
        <strain evidence="3">CCAP 1951/1</strain>
    </source>
</reference>
<evidence type="ECO:0000256" key="1">
    <source>
        <dbReference type="SAM" id="SignalP"/>
    </source>
</evidence>
<feature type="domain" description="DUF3586" evidence="2">
    <location>
        <begin position="30"/>
        <end position="88"/>
    </location>
</feature>
<dbReference type="Pfam" id="PF12131">
    <property type="entry name" value="DUF3586"/>
    <property type="match status" value="1"/>
</dbReference>
<dbReference type="AlphaFoldDB" id="A0A7S1LNJ5"/>
<feature type="chain" id="PRO_5031571078" description="DUF3586 domain-containing protein" evidence="1">
    <location>
        <begin position="29"/>
        <end position="163"/>
    </location>
</feature>
<feature type="signal peptide" evidence="1">
    <location>
        <begin position="1"/>
        <end position="28"/>
    </location>
</feature>